<dbReference type="AlphaFoldDB" id="A0A8H4B2M0"/>
<evidence type="ECO:0000313" key="1">
    <source>
        <dbReference type="EMBL" id="KAF0554775.1"/>
    </source>
</evidence>
<evidence type="ECO:0000313" key="2">
    <source>
        <dbReference type="Proteomes" id="UP000439903"/>
    </source>
</evidence>
<keyword evidence="2" id="KW-1185">Reference proteome</keyword>
<proteinExistence type="predicted"/>
<reference evidence="1 2" key="1">
    <citation type="journal article" date="2019" name="Environ. Microbiol.">
        <title>At the nexus of three kingdoms: the genome of the mycorrhizal fungus Gigaspora margarita provides insights into plant, endobacterial and fungal interactions.</title>
        <authorList>
            <person name="Venice F."/>
            <person name="Ghignone S."/>
            <person name="Salvioli di Fossalunga A."/>
            <person name="Amselem J."/>
            <person name="Novero M."/>
            <person name="Xianan X."/>
            <person name="Sedzielewska Toro K."/>
            <person name="Morin E."/>
            <person name="Lipzen A."/>
            <person name="Grigoriev I.V."/>
            <person name="Henrissat B."/>
            <person name="Martin F.M."/>
            <person name="Bonfante P."/>
        </authorList>
    </citation>
    <scope>NUCLEOTIDE SEQUENCE [LARGE SCALE GENOMIC DNA]</scope>
    <source>
        <strain evidence="1 2">BEG34</strain>
    </source>
</reference>
<dbReference type="EMBL" id="WTPW01000047">
    <property type="protein sequence ID" value="KAF0554775.1"/>
    <property type="molecule type" value="Genomic_DNA"/>
</dbReference>
<dbReference type="Proteomes" id="UP000439903">
    <property type="component" value="Unassembled WGS sequence"/>
</dbReference>
<accession>A0A8H4B2M0</accession>
<sequence>MSFELEDNTYSKNLEVDPNTNILDEFENTSQEYRELSDDILVTTNYFEDMQNNLSNDKNQEYNEFPNRAYADLIVLGYKI</sequence>
<name>A0A8H4B2M0_GIGMA</name>
<comment type="caution">
    <text evidence="1">The sequence shown here is derived from an EMBL/GenBank/DDBJ whole genome shotgun (WGS) entry which is preliminary data.</text>
</comment>
<organism evidence="1 2">
    <name type="scientific">Gigaspora margarita</name>
    <dbReference type="NCBI Taxonomy" id="4874"/>
    <lineage>
        <taxon>Eukaryota</taxon>
        <taxon>Fungi</taxon>
        <taxon>Fungi incertae sedis</taxon>
        <taxon>Mucoromycota</taxon>
        <taxon>Glomeromycotina</taxon>
        <taxon>Glomeromycetes</taxon>
        <taxon>Diversisporales</taxon>
        <taxon>Gigasporaceae</taxon>
        <taxon>Gigaspora</taxon>
    </lineage>
</organism>
<gene>
    <name evidence="1" type="ORF">F8M41_018682</name>
</gene>
<protein>
    <submittedName>
        <fullName evidence="1">Uncharacterized protein</fullName>
    </submittedName>
</protein>